<reference evidence="2 3" key="1">
    <citation type="submission" date="2024-10" db="EMBL/GenBank/DDBJ databases">
        <authorList>
            <person name="Kim D."/>
        </authorList>
    </citation>
    <scope>NUCLEOTIDE SEQUENCE [LARGE SCALE GENOMIC DNA]</scope>
    <source>
        <strain evidence="2">Taebaek</strain>
    </source>
</reference>
<dbReference type="Proteomes" id="UP001620645">
    <property type="component" value="Unassembled WGS sequence"/>
</dbReference>
<name>A0ABD2HYY1_HETSC</name>
<evidence type="ECO:0000313" key="2">
    <source>
        <dbReference type="EMBL" id="KAL3071788.1"/>
    </source>
</evidence>
<organism evidence="2 3">
    <name type="scientific">Heterodera schachtii</name>
    <name type="common">Sugarbeet cyst nematode worm</name>
    <name type="synonym">Tylenchus schachtii</name>
    <dbReference type="NCBI Taxonomy" id="97005"/>
    <lineage>
        <taxon>Eukaryota</taxon>
        <taxon>Metazoa</taxon>
        <taxon>Ecdysozoa</taxon>
        <taxon>Nematoda</taxon>
        <taxon>Chromadorea</taxon>
        <taxon>Rhabditida</taxon>
        <taxon>Tylenchina</taxon>
        <taxon>Tylenchomorpha</taxon>
        <taxon>Tylenchoidea</taxon>
        <taxon>Heteroderidae</taxon>
        <taxon>Heteroderinae</taxon>
        <taxon>Heterodera</taxon>
    </lineage>
</organism>
<feature type="repeat" description="ANK" evidence="1">
    <location>
        <begin position="22"/>
        <end position="54"/>
    </location>
</feature>
<keyword evidence="1" id="KW-0040">ANK repeat</keyword>
<accession>A0ABD2HYY1</accession>
<dbReference type="InterPro" id="IPR036770">
    <property type="entry name" value="Ankyrin_rpt-contain_sf"/>
</dbReference>
<dbReference type="SMART" id="SM00248">
    <property type="entry name" value="ANK"/>
    <property type="match status" value="1"/>
</dbReference>
<dbReference type="Pfam" id="PF00023">
    <property type="entry name" value="Ank"/>
    <property type="match status" value="1"/>
</dbReference>
<proteinExistence type="predicted"/>
<keyword evidence="3" id="KW-1185">Reference proteome</keyword>
<dbReference type="EMBL" id="JBICCN010000385">
    <property type="protein sequence ID" value="KAL3071788.1"/>
    <property type="molecule type" value="Genomic_DNA"/>
</dbReference>
<evidence type="ECO:0000313" key="3">
    <source>
        <dbReference type="Proteomes" id="UP001620645"/>
    </source>
</evidence>
<dbReference type="InterPro" id="IPR002110">
    <property type="entry name" value="Ankyrin_rpt"/>
</dbReference>
<gene>
    <name evidence="2" type="ORF">niasHS_016887</name>
</gene>
<evidence type="ECO:0000256" key="1">
    <source>
        <dbReference type="PROSITE-ProRule" id="PRU00023"/>
    </source>
</evidence>
<dbReference type="SUPFAM" id="SSF48403">
    <property type="entry name" value="Ankyrin repeat"/>
    <property type="match status" value="1"/>
</dbReference>
<dbReference type="AlphaFoldDB" id="A0ABD2HYY1"/>
<dbReference type="PROSITE" id="PS50088">
    <property type="entry name" value="ANK_REPEAT"/>
    <property type="match status" value="1"/>
</dbReference>
<comment type="caution">
    <text evidence="2">The sequence shown here is derived from an EMBL/GenBank/DDBJ whole genome shotgun (WGS) entry which is preliminary data.</text>
</comment>
<sequence length="131" mass="14964">MAYLQRFDYSVADLVQAACSPEGLYPLMLAVQTNHDSIVHFLLKHGADLTKRDPMGNNAHEDAHATTNIQARNTHMHAHIHARNTHTRTTITQTHTHTCARYTDAQYKHSQIHVNMRTQKHTKSRTQTCAR</sequence>
<protein>
    <submittedName>
        <fullName evidence="2">Uncharacterized protein</fullName>
    </submittedName>
</protein>
<dbReference type="PROSITE" id="PS50297">
    <property type="entry name" value="ANK_REP_REGION"/>
    <property type="match status" value="1"/>
</dbReference>
<dbReference type="Gene3D" id="1.25.40.20">
    <property type="entry name" value="Ankyrin repeat-containing domain"/>
    <property type="match status" value="1"/>
</dbReference>